<protein>
    <submittedName>
        <fullName evidence="1">Uncharacterized protein</fullName>
    </submittedName>
</protein>
<evidence type="ECO:0000313" key="2">
    <source>
        <dbReference type="Proteomes" id="UP001321473"/>
    </source>
</evidence>
<name>A0AAQ4D1Z5_AMBAM</name>
<dbReference type="Proteomes" id="UP001321473">
    <property type="component" value="Unassembled WGS sequence"/>
</dbReference>
<accession>A0AAQ4D1Z5</accession>
<comment type="caution">
    <text evidence="1">The sequence shown here is derived from an EMBL/GenBank/DDBJ whole genome shotgun (WGS) entry which is preliminary data.</text>
</comment>
<dbReference type="EMBL" id="JARKHS020036208">
    <property type="protein sequence ID" value="KAK8756485.1"/>
    <property type="molecule type" value="Genomic_DNA"/>
</dbReference>
<gene>
    <name evidence="1" type="ORF">V5799_000813</name>
</gene>
<evidence type="ECO:0000313" key="1">
    <source>
        <dbReference type="EMBL" id="KAK8756485.1"/>
    </source>
</evidence>
<dbReference type="AlphaFoldDB" id="A0AAQ4D1Z5"/>
<proteinExistence type="predicted"/>
<reference evidence="1 2" key="1">
    <citation type="journal article" date="2023" name="Arcadia Sci">
        <title>De novo assembly of a long-read Amblyomma americanum tick genome.</title>
        <authorList>
            <person name="Chou S."/>
            <person name="Poskanzer K.E."/>
            <person name="Rollins M."/>
            <person name="Thuy-Boun P.S."/>
        </authorList>
    </citation>
    <scope>NUCLEOTIDE SEQUENCE [LARGE SCALE GENOMIC DNA]</scope>
    <source>
        <strain evidence="1">F_SG_1</strain>
        <tissue evidence="1">Salivary glands</tissue>
    </source>
</reference>
<sequence>MVTTTITILRIHSTLPGGIRFMPETTRRADQGQKLPVQIKGREPGLGRELSKEADGLQPKQPDCPAVRYAFCTSSTEFVTADTRATKTRAFGLLASAHASPPLPRSATY</sequence>
<keyword evidence="2" id="KW-1185">Reference proteome</keyword>
<organism evidence="1 2">
    <name type="scientific">Amblyomma americanum</name>
    <name type="common">Lone star tick</name>
    <dbReference type="NCBI Taxonomy" id="6943"/>
    <lineage>
        <taxon>Eukaryota</taxon>
        <taxon>Metazoa</taxon>
        <taxon>Ecdysozoa</taxon>
        <taxon>Arthropoda</taxon>
        <taxon>Chelicerata</taxon>
        <taxon>Arachnida</taxon>
        <taxon>Acari</taxon>
        <taxon>Parasitiformes</taxon>
        <taxon>Ixodida</taxon>
        <taxon>Ixodoidea</taxon>
        <taxon>Ixodidae</taxon>
        <taxon>Amblyomminae</taxon>
        <taxon>Amblyomma</taxon>
    </lineage>
</organism>